<dbReference type="InterPro" id="IPR011856">
    <property type="entry name" value="tRNA_endonuc-like_dom_sf"/>
</dbReference>
<dbReference type="Proteomes" id="UP000595362">
    <property type="component" value="Chromosome"/>
</dbReference>
<dbReference type="EMBL" id="CP066681">
    <property type="protein sequence ID" value="QQG36706.1"/>
    <property type="molecule type" value="Genomic_DNA"/>
</dbReference>
<evidence type="ECO:0000313" key="1">
    <source>
        <dbReference type="EMBL" id="QQG36706.1"/>
    </source>
</evidence>
<dbReference type="Gene3D" id="3.40.1350.10">
    <property type="match status" value="1"/>
</dbReference>
<name>A0A7T5UH86_9BACT</name>
<reference evidence="1 2" key="1">
    <citation type="submission" date="2020-07" db="EMBL/GenBank/DDBJ databases">
        <title>Huge and variable diversity of episymbiotic CPR bacteria and DPANN archaea in groundwater ecosystems.</title>
        <authorList>
            <person name="He C.Y."/>
            <person name="Keren R."/>
            <person name="Whittaker M."/>
            <person name="Farag I.F."/>
            <person name="Doudna J."/>
            <person name="Cate J.H.D."/>
            <person name="Banfield J.F."/>
        </authorList>
    </citation>
    <scope>NUCLEOTIDE SEQUENCE [LARGE SCALE GENOMIC DNA]</scope>
    <source>
        <strain evidence="1">NC_groundwater_70_Ag_B-0.1um_54_66</strain>
    </source>
</reference>
<dbReference type="AlphaFoldDB" id="A0A7T5UH86"/>
<proteinExistence type="predicted"/>
<gene>
    <name evidence="1" type="ORF">HYS17_02725</name>
</gene>
<evidence type="ECO:0008006" key="3">
    <source>
        <dbReference type="Google" id="ProtNLM"/>
    </source>
</evidence>
<organism evidence="1 2">
    <name type="scientific">Micavibrio aeruginosavorus</name>
    <dbReference type="NCBI Taxonomy" id="349221"/>
    <lineage>
        <taxon>Bacteria</taxon>
        <taxon>Pseudomonadati</taxon>
        <taxon>Bdellovibrionota</taxon>
        <taxon>Bdellovibrionia</taxon>
        <taxon>Bdellovibrionales</taxon>
        <taxon>Pseudobdellovibrionaceae</taxon>
        <taxon>Micavibrio</taxon>
    </lineage>
</organism>
<dbReference type="GO" id="GO:0003676">
    <property type="term" value="F:nucleic acid binding"/>
    <property type="evidence" value="ECO:0007669"/>
    <property type="project" value="InterPro"/>
</dbReference>
<sequence length="413" mass="46633">MVVLVLGENLIMRMNTSPFFIPTGKEKDSEEAALIDLSNHSLKESFSEDSLQELIFEHPELLPITAFEPSFSEIIPVCRELPMPAGRLDNLYVTPQGSLILVECKLWRNPEARRKVISQIMDYAKDIAEWSYDDLAEAINAKNGTNNENPLYAIVKESPETPAEHIFVDQVSRNLALGRHLLLIVGDGIQEGAENLANFLQQNMGLHFTLGLLEMGIFKLPNKDGLIVIPSVIAKTTIIERGVIRFENGAYKLTMPKAQKDGTKITRAENLSEIEFFEALAQHQTNSADWLKRTLKKMEPYGVTWEVKQRLLPRFCPDGEHEFSLGYFMTEGQYITSNVTWELRKLGLEELGIEYIKGIANIIPDATVKISPKKGDLKIYIHDRVLNISDLVNYEGVFIQAVEKFIQSVAGRL</sequence>
<accession>A0A7T5UH86</accession>
<protein>
    <recommendedName>
        <fullName evidence="3">DUF91 domain-containing protein</fullName>
    </recommendedName>
</protein>
<evidence type="ECO:0000313" key="2">
    <source>
        <dbReference type="Proteomes" id="UP000595362"/>
    </source>
</evidence>